<gene>
    <name evidence="1" type="ORF">SAMN05421793_101115</name>
</gene>
<dbReference type="RefSeq" id="WP_089767689.1">
    <property type="nucleotide sequence ID" value="NZ_DALZAR010000001.1"/>
</dbReference>
<reference evidence="2" key="1">
    <citation type="submission" date="2016-10" db="EMBL/GenBank/DDBJ databases">
        <authorList>
            <person name="Varghese N."/>
            <person name="Submissions S."/>
        </authorList>
    </citation>
    <scope>NUCLEOTIDE SEQUENCE [LARGE SCALE GENOMIC DNA]</scope>
    <source>
        <strain evidence="2">DSM 19326</strain>
    </source>
</reference>
<evidence type="ECO:0008006" key="3">
    <source>
        <dbReference type="Google" id="ProtNLM"/>
    </source>
</evidence>
<keyword evidence="2" id="KW-1185">Reference proteome</keyword>
<protein>
    <recommendedName>
        <fullName evidence="3">Addiction module component CHP02574 family protein</fullName>
    </recommendedName>
</protein>
<proteinExistence type="predicted"/>
<name>A0A1H6HM91_9FLAO</name>
<sequence length="76" mass="8926">MKPQIIEDHNGNPTGVFIPIKEWEELKQQYPGIEDKNSFKLSDEQKMILDNQDNLPLSEYQDNNEFVAELKKEYGL</sequence>
<accession>A0A1H6HM91</accession>
<dbReference type="STRING" id="420404.SAMN05421793_101115"/>
<evidence type="ECO:0000313" key="2">
    <source>
        <dbReference type="Proteomes" id="UP000198555"/>
    </source>
</evidence>
<dbReference type="AlphaFoldDB" id="A0A1H6HM91"/>
<organism evidence="1 2">
    <name type="scientific">Epilithonimonas hominis</name>
    <dbReference type="NCBI Taxonomy" id="420404"/>
    <lineage>
        <taxon>Bacteria</taxon>
        <taxon>Pseudomonadati</taxon>
        <taxon>Bacteroidota</taxon>
        <taxon>Flavobacteriia</taxon>
        <taxon>Flavobacteriales</taxon>
        <taxon>Weeksellaceae</taxon>
        <taxon>Chryseobacterium group</taxon>
        <taxon>Epilithonimonas</taxon>
    </lineage>
</organism>
<dbReference type="EMBL" id="FNWX01000001">
    <property type="protein sequence ID" value="SEH36919.1"/>
    <property type="molecule type" value="Genomic_DNA"/>
</dbReference>
<dbReference type="Proteomes" id="UP000198555">
    <property type="component" value="Unassembled WGS sequence"/>
</dbReference>
<evidence type="ECO:0000313" key="1">
    <source>
        <dbReference type="EMBL" id="SEH36919.1"/>
    </source>
</evidence>